<sequence length="120" mass="12404">MTAMDPGPASDVAGRHVPVGAGRLVVPLPRPSRLQMSVTLTADAGLRAPARLAALLHSPLGVYVACAHVVRDSVHVQFDIAPQDLGFTLHTLIAQQAGALIGRVACASASGPQRISDEAR</sequence>
<evidence type="ECO:0000313" key="1">
    <source>
        <dbReference type="EMBL" id="KUZ97696.1"/>
    </source>
</evidence>
<dbReference type="AlphaFoldDB" id="A0AAP1BXY8"/>
<proteinExistence type="predicted"/>
<comment type="caution">
    <text evidence="1">The sequence shown here is derived from an EMBL/GenBank/DDBJ whole genome shotgun (WGS) entry which is preliminary data.</text>
</comment>
<dbReference type="KEGG" id="blat:WK25_20195"/>
<name>A0AAP1BXY8_9BURK</name>
<dbReference type="EMBL" id="LOTQ01000061">
    <property type="protein sequence ID" value="KUZ97696.1"/>
    <property type="molecule type" value="Genomic_DNA"/>
</dbReference>
<gene>
    <name evidence="1" type="ORF">WI41_03300</name>
</gene>
<reference evidence="1 2" key="1">
    <citation type="submission" date="2015-11" db="EMBL/GenBank/DDBJ databases">
        <title>Expanding the genomic diversity of Burkholderia species for the development of highly accurate diagnostics.</title>
        <authorList>
            <person name="Sahl J."/>
            <person name="Keim P."/>
            <person name="Wagner D."/>
        </authorList>
    </citation>
    <scope>NUCLEOTIDE SEQUENCE [LARGE SCALE GENOMIC DNA]</scope>
    <source>
        <strain evidence="1 2">RF32-BP12</strain>
    </source>
</reference>
<accession>A0AAP1BXY8</accession>
<protein>
    <submittedName>
        <fullName evidence="1">Uncharacterized protein</fullName>
    </submittedName>
</protein>
<evidence type="ECO:0000313" key="2">
    <source>
        <dbReference type="Proteomes" id="UP000056450"/>
    </source>
</evidence>
<organism evidence="1 2">
    <name type="scientific">Burkholderia latens</name>
    <dbReference type="NCBI Taxonomy" id="488446"/>
    <lineage>
        <taxon>Bacteria</taxon>
        <taxon>Pseudomonadati</taxon>
        <taxon>Pseudomonadota</taxon>
        <taxon>Betaproteobacteria</taxon>
        <taxon>Burkholderiales</taxon>
        <taxon>Burkholderiaceae</taxon>
        <taxon>Burkholderia</taxon>
        <taxon>Burkholderia cepacia complex</taxon>
    </lineage>
</organism>
<dbReference type="Proteomes" id="UP000056450">
    <property type="component" value="Unassembled WGS sequence"/>
</dbReference>